<feature type="compositionally biased region" description="Polar residues" evidence="1">
    <location>
        <begin position="63"/>
        <end position="72"/>
    </location>
</feature>
<keyword evidence="3" id="KW-1185">Reference proteome</keyword>
<evidence type="ECO:0000313" key="3">
    <source>
        <dbReference type="Proteomes" id="UP001497444"/>
    </source>
</evidence>
<reference evidence="2" key="1">
    <citation type="submission" date="2024-02" db="EMBL/GenBank/DDBJ databases">
        <authorList>
            <consortium name="ELIXIR-Norway"/>
            <consortium name="Elixir Norway"/>
        </authorList>
    </citation>
    <scope>NUCLEOTIDE SEQUENCE</scope>
</reference>
<dbReference type="EMBL" id="OZ020114">
    <property type="protein sequence ID" value="CAK9267519.1"/>
    <property type="molecule type" value="Genomic_DNA"/>
</dbReference>
<protein>
    <submittedName>
        <fullName evidence="2">Uncharacterized protein</fullName>
    </submittedName>
</protein>
<organism evidence="2 3">
    <name type="scientific">Sphagnum jensenii</name>
    <dbReference type="NCBI Taxonomy" id="128206"/>
    <lineage>
        <taxon>Eukaryota</taxon>
        <taxon>Viridiplantae</taxon>
        <taxon>Streptophyta</taxon>
        <taxon>Embryophyta</taxon>
        <taxon>Bryophyta</taxon>
        <taxon>Sphagnophytina</taxon>
        <taxon>Sphagnopsida</taxon>
        <taxon>Sphagnales</taxon>
        <taxon>Sphagnaceae</taxon>
        <taxon>Sphagnum</taxon>
    </lineage>
</organism>
<gene>
    <name evidence="2" type="ORF">CSSPJE1EN1_LOCUS12997</name>
</gene>
<feature type="region of interest" description="Disordered" evidence="1">
    <location>
        <begin position="58"/>
        <end position="89"/>
    </location>
</feature>
<accession>A0ABP0WL20</accession>
<sequence>MTRYRRLAQNMSNIRRITASALLGRPPTSPFGGGVAAAAFVLKHMAIEIGALMMKKKMRHGQRSTAVKNESSPGDLDLQVANPAPPEVQ</sequence>
<proteinExistence type="predicted"/>
<evidence type="ECO:0000313" key="2">
    <source>
        <dbReference type="EMBL" id="CAK9267519.1"/>
    </source>
</evidence>
<dbReference type="Proteomes" id="UP001497444">
    <property type="component" value="Chromosome 19"/>
</dbReference>
<evidence type="ECO:0000256" key="1">
    <source>
        <dbReference type="SAM" id="MobiDB-lite"/>
    </source>
</evidence>
<name>A0ABP0WL20_9BRYO</name>